<name>A0AAD6W0G8_9ROSI</name>
<keyword evidence="4" id="KW-1185">Reference proteome</keyword>
<gene>
    <name evidence="3" type="ORF">NC653_017330</name>
</gene>
<organism evidence="3 4">
    <name type="scientific">Populus alba x Populus x berolinensis</name>
    <dbReference type="NCBI Taxonomy" id="444605"/>
    <lineage>
        <taxon>Eukaryota</taxon>
        <taxon>Viridiplantae</taxon>
        <taxon>Streptophyta</taxon>
        <taxon>Embryophyta</taxon>
        <taxon>Tracheophyta</taxon>
        <taxon>Spermatophyta</taxon>
        <taxon>Magnoliopsida</taxon>
        <taxon>eudicotyledons</taxon>
        <taxon>Gunneridae</taxon>
        <taxon>Pentapetalae</taxon>
        <taxon>rosids</taxon>
        <taxon>fabids</taxon>
        <taxon>Malpighiales</taxon>
        <taxon>Salicaceae</taxon>
        <taxon>Saliceae</taxon>
        <taxon>Populus</taxon>
    </lineage>
</organism>
<dbReference type="EMBL" id="JAQIZT010000006">
    <property type="protein sequence ID" value="KAJ6994472.1"/>
    <property type="molecule type" value="Genomic_DNA"/>
</dbReference>
<evidence type="ECO:0008006" key="5">
    <source>
        <dbReference type="Google" id="ProtNLM"/>
    </source>
</evidence>
<feature type="coiled-coil region" evidence="1">
    <location>
        <begin position="62"/>
        <end position="89"/>
    </location>
</feature>
<protein>
    <recommendedName>
        <fullName evidence="5">Secreted protein</fullName>
    </recommendedName>
</protein>
<dbReference type="AlphaFoldDB" id="A0AAD6W0G8"/>
<feature type="chain" id="PRO_5041933570" description="Secreted protein" evidence="2">
    <location>
        <begin position="23"/>
        <end position="90"/>
    </location>
</feature>
<accession>A0AAD6W0G8</accession>
<proteinExistence type="predicted"/>
<dbReference type="Proteomes" id="UP001164929">
    <property type="component" value="Chromosome 6"/>
</dbReference>
<sequence>MVRNFTSWIFGILFFSFERSLSKLSDGETVPLGIVDLIFICLESIYNKVAHRCKNVPNLSLNNLLQCQVQCTERERERERERVEDIHTKP</sequence>
<evidence type="ECO:0000256" key="1">
    <source>
        <dbReference type="SAM" id="Coils"/>
    </source>
</evidence>
<reference evidence="3" key="1">
    <citation type="journal article" date="2023" name="Mol. Ecol. Resour.">
        <title>Chromosome-level genome assembly of a triploid poplar Populus alba 'Berolinensis'.</title>
        <authorList>
            <person name="Chen S."/>
            <person name="Yu Y."/>
            <person name="Wang X."/>
            <person name="Wang S."/>
            <person name="Zhang T."/>
            <person name="Zhou Y."/>
            <person name="He R."/>
            <person name="Meng N."/>
            <person name="Wang Y."/>
            <person name="Liu W."/>
            <person name="Liu Z."/>
            <person name="Liu J."/>
            <person name="Guo Q."/>
            <person name="Huang H."/>
            <person name="Sederoff R.R."/>
            <person name="Wang G."/>
            <person name="Qu G."/>
            <person name="Chen S."/>
        </authorList>
    </citation>
    <scope>NUCLEOTIDE SEQUENCE</scope>
    <source>
        <strain evidence="3">SC-2020</strain>
    </source>
</reference>
<keyword evidence="1" id="KW-0175">Coiled coil</keyword>
<feature type="signal peptide" evidence="2">
    <location>
        <begin position="1"/>
        <end position="22"/>
    </location>
</feature>
<comment type="caution">
    <text evidence="3">The sequence shown here is derived from an EMBL/GenBank/DDBJ whole genome shotgun (WGS) entry which is preliminary data.</text>
</comment>
<keyword evidence="2" id="KW-0732">Signal</keyword>
<evidence type="ECO:0000256" key="2">
    <source>
        <dbReference type="SAM" id="SignalP"/>
    </source>
</evidence>
<evidence type="ECO:0000313" key="3">
    <source>
        <dbReference type="EMBL" id="KAJ6994472.1"/>
    </source>
</evidence>
<evidence type="ECO:0000313" key="4">
    <source>
        <dbReference type="Proteomes" id="UP001164929"/>
    </source>
</evidence>